<proteinExistence type="predicted"/>
<evidence type="ECO:0000313" key="2">
    <source>
        <dbReference type="EMBL" id="KAJ3564965.1"/>
    </source>
</evidence>
<organism evidence="2 3">
    <name type="scientific">Leucocoprinus birnbaumii</name>
    <dbReference type="NCBI Taxonomy" id="56174"/>
    <lineage>
        <taxon>Eukaryota</taxon>
        <taxon>Fungi</taxon>
        <taxon>Dikarya</taxon>
        <taxon>Basidiomycota</taxon>
        <taxon>Agaricomycotina</taxon>
        <taxon>Agaricomycetes</taxon>
        <taxon>Agaricomycetidae</taxon>
        <taxon>Agaricales</taxon>
        <taxon>Agaricineae</taxon>
        <taxon>Agaricaceae</taxon>
        <taxon>Leucocoprinus</taxon>
    </lineage>
</organism>
<evidence type="ECO:0000256" key="1">
    <source>
        <dbReference type="SAM" id="MobiDB-lite"/>
    </source>
</evidence>
<evidence type="ECO:0000313" key="3">
    <source>
        <dbReference type="Proteomes" id="UP001213000"/>
    </source>
</evidence>
<dbReference type="Proteomes" id="UP001213000">
    <property type="component" value="Unassembled WGS sequence"/>
</dbReference>
<comment type="caution">
    <text evidence="2">The sequence shown here is derived from an EMBL/GenBank/DDBJ whole genome shotgun (WGS) entry which is preliminary data.</text>
</comment>
<feature type="region of interest" description="Disordered" evidence="1">
    <location>
        <begin position="142"/>
        <end position="178"/>
    </location>
</feature>
<dbReference type="EMBL" id="JANIEX010000613">
    <property type="protein sequence ID" value="KAJ3564965.1"/>
    <property type="molecule type" value="Genomic_DNA"/>
</dbReference>
<keyword evidence="3" id="KW-1185">Reference proteome</keyword>
<protein>
    <submittedName>
        <fullName evidence="2">Uncharacterized protein</fullName>
    </submittedName>
</protein>
<sequence length="178" mass="20180">MDSIHLFHAFHNIPSSPYFPYCNNAGEPTLDLELPKHLKFGPRFQNRKLVNCFVMRDQEDPDVKPGNKIGAKPCEKRAIWKYNTSIHALIHHPQQHPSILDVLVPADLPGEMLVASHISKDEERYMGILEHKTASYRHEFAVPGSDDPVLQGATKGQKRSRKATVSQVEPPKTKKNRS</sequence>
<name>A0AAD5YPH6_9AGAR</name>
<accession>A0AAD5YPH6</accession>
<reference evidence="2" key="1">
    <citation type="submission" date="2022-07" db="EMBL/GenBank/DDBJ databases">
        <title>Genome Sequence of Leucocoprinus birnbaumii.</title>
        <authorList>
            <person name="Buettner E."/>
        </authorList>
    </citation>
    <scope>NUCLEOTIDE SEQUENCE</scope>
    <source>
        <strain evidence="2">VT141</strain>
    </source>
</reference>
<gene>
    <name evidence="2" type="ORF">NP233_g7945</name>
</gene>
<dbReference type="AlphaFoldDB" id="A0AAD5YPH6"/>